<dbReference type="GO" id="GO:0046872">
    <property type="term" value="F:metal ion binding"/>
    <property type="evidence" value="ECO:0007669"/>
    <property type="project" value="UniProtKB-KW"/>
</dbReference>
<dbReference type="InterPro" id="IPR001408">
    <property type="entry name" value="Gprotein_alpha_I"/>
</dbReference>
<dbReference type="FunFam" id="3.40.50.300:FF:000692">
    <property type="entry name" value="Guanine nucleotide-binding protein subunit alpha"/>
    <property type="match status" value="1"/>
</dbReference>
<dbReference type="GO" id="GO:0007188">
    <property type="term" value="P:adenylate cyclase-modulating G protein-coupled receptor signaling pathway"/>
    <property type="evidence" value="ECO:0000318"/>
    <property type="project" value="GO_Central"/>
</dbReference>
<evidence type="ECO:0000256" key="11">
    <source>
        <dbReference type="PIRSR" id="PIRSR601019-2"/>
    </source>
</evidence>
<feature type="binding site" evidence="10">
    <location>
        <begin position="154"/>
        <end position="160"/>
    </location>
    <ligand>
        <name>GTP</name>
        <dbReference type="ChEBI" id="CHEBI:37565"/>
    </ligand>
</feature>
<evidence type="ECO:0000313" key="12">
    <source>
        <dbReference type="EMBL" id="ESO02452.1"/>
    </source>
</evidence>
<evidence type="ECO:0000256" key="6">
    <source>
        <dbReference type="ARBA" id="ARBA00023134"/>
    </source>
</evidence>
<dbReference type="PRINTS" id="PR00441">
    <property type="entry name" value="GPROTEINAI"/>
</dbReference>
<dbReference type="Proteomes" id="UP000015101">
    <property type="component" value="Unassembled WGS sequence"/>
</dbReference>
<dbReference type="AlphaFoldDB" id="T1ELM9"/>
<reference evidence="12 14" key="2">
    <citation type="journal article" date="2013" name="Nature">
        <title>Insights into bilaterian evolution from three spiralian genomes.</title>
        <authorList>
            <person name="Simakov O."/>
            <person name="Marletaz F."/>
            <person name="Cho S.J."/>
            <person name="Edsinger-Gonzales E."/>
            <person name="Havlak P."/>
            <person name="Hellsten U."/>
            <person name="Kuo D.H."/>
            <person name="Larsson T."/>
            <person name="Lv J."/>
            <person name="Arendt D."/>
            <person name="Savage R."/>
            <person name="Osoegawa K."/>
            <person name="de Jong P."/>
            <person name="Grimwood J."/>
            <person name="Chapman J.A."/>
            <person name="Shapiro H."/>
            <person name="Aerts A."/>
            <person name="Otillar R.P."/>
            <person name="Terry A.Y."/>
            <person name="Boore J.L."/>
            <person name="Grigoriev I.V."/>
            <person name="Lindberg D.R."/>
            <person name="Seaver E.C."/>
            <person name="Weisblat D.A."/>
            <person name="Putnam N.H."/>
            <person name="Rokhsar D.S."/>
        </authorList>
    </citation>
    <scope>NUCLEOTIDE SEQUENCE</scope>
</reference>
<dbReference type="STRING" id="6412.T1ELM9"/>
<evidence type="ECO:0000256" key="3">
    <source>
        <dbReference type="ARBA" id="ARBA00022723"/>
    </source>
</evidence>
<sequence>MGCGSSKEEKLALQKSKSIEKLLREESLSLVRELKLLLLGAGESGKSTIIKQMRVIHDGGFSKSDNDLFKPIVFSNTVQSLIAIIRAMERLGIEYSNTDREIVQCMKRLWSDEGVQRCFKRSAEYQLLDSAKYFLDSLDRIGASTYTPTTQDILKTRVRTSGIVEIQFTYKSLHFKILDVGGQRSERKKWIHCFEDVTAIIFCAAISEYNQVLYEDENMNRMHESLRLFDSTCNNKWFADTSIILFLNKKDLFAEKIKRVPLTVCFPDYYGTQSFEETSTFIRSQFLAKNKSSSTNQIYTHLTCATDTTNIHFVFDAVTDTIVTINLKGCGLY</sequence>
<dbReference type="Pfam" id="PF00503">
    <property type="entry name" value="G-alpha"/>
    <property type="match status" value="1"/>
</dbReference>
<dbReference type="SMART" id="SM00275">
    <property type="entry name" value="G_alpha"/>
    <property type="match status" value="1"/>
</dbReference>
<comment type="subunit">
    <text evidence="1">G proteins are composed of 3 units; alpha, beta and gamma. The alpha chain contains the guanine nucleotide binding site.</text>
</comment>
<keyword evidence="5 11" id="KW-0460">Magnesium</keyword>
<dbReference type="FunFam" id="3.40.50.300:FF:002307">
    <property type="entry name" value="Guanine nucleotide-binding protein G(k) subunit alpha"/>
    <property type="match status" value="1"/>
</dbReference>
<dbReference type="SUPFAM" id="SSF52540">
    <property type="entry name" value="P-loop containing nucleoside triphosphate hydrolases"/>
    <property type="match status" value="1"/>
</dbReference>
<proteinExistence type="predicted"/>
<feature type="binding site" evidence="10">
    <location>
        <begin position="43"/>
        <end position="48"/>
    </location>
    <ligand>
        <name>GTP</name>
        <dbReference type="ChEBI" id="CHEBI:37565"/>
    </ligand>
</feature>
<evidence type="ECO:0000256" key="8">
    <source>
        <dbReference type="ARBA" id="ARBA00023224"/>
    </source>
</evidence>
<dbReference type="EMBL" id="AMQM01000889">
    <property type="status" value="NOT_ANNOTATED_CDS"/>
    <property type="molecule type" value="Genomic_DNA"/>
</dbReference>
<dbReference type="EMBL" id="KB096742">
    <property type="protein sequence ID" value="ESO02452.1"/>
    <property type="molecule type" value="Genomic_DNA"/>
</dbReference>
<dbReference type="PRINTS" id="PR00318">
    <property type="entry name" value="GPROTEINA"/>
</dbReference>
<dbReference type="GO" id="GO:0005525">
    <property type="term" value="F:GTP binding"/>
    <property type="evidence" value="ECO:0007669"/>
    <property type="project" value="UniProtKB-KW"/>
</dbReference>
<dbReference type="CTD" id="20197479"/>
<accession>T1ELM9</accession>
<dbReference type="PANTHER" id="PTHR10218">
    <property type="entry name" value="GTP-BINDING PROTEIN ALPHA SUBUNIT"/>
    <property type="match status" value="1"/>
</dbReference>
<dbReference type="CDD" id="cd00066">
    <property type="entry name" value="G-alpha"/>
    <property type="match status" value="1"/>
</dbReference>
<dbReference type="EnsemblMetazoa" id="HelroT155825">
    <property type="protein sequence ID" value="HelroP155825"/>
    <property type="gene ID" value="HelroG155825"/>
</dbReference>
<dbReference type="SUPFAM" id="SSF47895">
    <property type="entry name" value="Transducin (alpha subunit), insertion domain"/>
    <property type="match status" value="1"/>
</dbReference>
<keyword evidence="4 10" id="KW-0547">Nucleotide-binding</keyword>
<evidence type="ECO:0000256" key="4">
    <source>
        <dbReference type="ARBA" id="ARBA00022741"/>
    </source>
</evidence>
<evidence type="ECO:0000256" key="5">
    <source>
        <dbReference type="ARBA" id="ARBA00022842"/>
    </source>
</evidence>
<name>T1ELM9_HELRO</name>
<dbReference type="GO" id="GO:0005737">
    <property type="term" value="C:cytoplasm"/>
    <property type="evidence" value="ECO:0000318"/>
    <property type="project" value="GO_Central"/>
</dbReference>
<reference evidence="13" key="3">
    <citation type="submission" date="2015-06" db="UniProtKB">
        <authorList>
            <consortium name="EnsemblMetazoa"/>
        </authorList>
    </citation>
    <scope>IDENTIFICATION</scope>
</reference>
<keyword evidence="14" id="KW-1185">Reference proteome</keyword>
<dbReference type="Gene3D" id="3.40.50.300">
    <property type="entry name" value="P-loop containing nucleotide triphosphate hydrolases"/>
    <property type="match status" value="1"/>
</dbReference>
<reference evidence="14" key="1">
    <citation type="submission" date="2012-12" db="EMBL/GenBank/DDBJ databases">
        <authorList>
            <person name="Hellsten U."/>
            <person name="Grimwood J."/>
            <person name="Chapman J.A."/>
            <person name="Shapiro H."/>
            <person name="Aerts A."/>
            <person name="Otillar R.P."/>
            <person name="Terry A.Y."/>
            <person name="Boore J.L."/>
            <person name="Simakov O."/>
            <person name="Marletaz F."/>
            <person name="Cho S.-J."/>
            <person name="Edsinger-Gonzales E."/>
            <person name="Havlak P."/>
            <person name="Kuo D.-H."/>
            <person name="Larsson T."/>
            <person name="Lv J."/>
            <person name="Arendt D."/>
            <person name="Savage R."/>
            <person name="Osoegawa K."/>
            <person name="de Jong P."/>
            <person name="Lindberg D.R."/>
            <person name="Seaver E.C."/>
            <person name="Weisblat D.A."/>
            <person name="Putnam N.H."/>
            <person name="Grigoriev I.V."/>
            <person name="Rokhsar D.S."/>
        </authorList>
    </citation>
    <scope>NUCLEOTIDE SEQUENCE</scope>
</reference>
<dbReference type="eggNOG" id="KOG0082">
    <property type="taxonomic scope" value="Eukaryota"/>
</dbReference>
<keyword evidence="6 10" id="KW-0342">GTP-binding</keyword>
<feature type="binding site" evidence="10">
    <location>
        <begin position="248"/>
        <end position="251"/>
    </location>
    <ligand>
        <name>GTP</name>
        <dbReference type="ChEBI" id="CHEBI:37565"/>
    </ligand>
</feature>
<dbReference type="InterPro" id="IPR027417">
    <property type="entry name" value="P-loop_NTPase"/>
</dbReference>
<dbReference type="InParanoid" id="T1ELM9"/>
<keyword evidence="3 11" id="KW-0479">Metal-binding</keyword>
<feature type="binding site" evidence="11">
    <location>
        <position position="160"/>
    </location>
    <ligand>
        <name>Mg(2+)</name>
        <dbReference type="ChEBI" id="CHEBI:18420"/>
    </ligand>
</feature>
<evidence type="ECO:0000256" key="1">
    <source>
        <dbReference type="ARBA" id="ARBA00011356"/>
    </source>
</evidence>
<keyword evidence="8" id="KW-0807">Transducer</keyword>
<dbReference type="GO" id="GO:0005834">
    <property type="term" value="C:heterotrimeric G-protein complex"/>
    <property type="evidence" value="ECO:0000318"/>
    <property type="project" value="GO_Central"/>
</dbReference>
<dbReference type="PANTHER" id="PTHR10218:SF362">
    <property type="entry name" value="G PROTEIN ALPHA O SUBUNIT"/>
    <property type="match status" value="1"/>
</dbReference>
<feature type="binding site" evidence="11">
    <location>
        <position position="47"/>
    </location>
    <ligand>
        <name>Mg(2+)</name>
        <dbReference type="ChEBI" id="CHEBI:18420"/>
    </ligand>
</feature>
<dbReference type="GO" id="GO:0001664">
    <property type="term" value="F:G protein-coupled receptor binding"/>
    <property type="evidence" value="ECO:0000318"/>
    <property type="project" value="GO_Central"/>
</dbReference>
<evidence type="ECO:0000256" key="2">
    <source>
        <dbReference type="ARBA" id="ARBA00022707"/>
    </source>
</evidence>
<evidence type="ECO:0000313" key="13">
    <source>
        <dbReference type="EnsemblMetazoa" id="HelroP155825"/>
    </source>
</evidence>
<dbReference type="Gene3D" id="1.10.400.10">
    <property type="entry name" value="GI Alpha 1, domain 2-like"/>
    <property type="match status" value="1"/>
</dbReference>
<dbReference type="InterPro" id="IPR011025">
    <property type="entry name" value="GproteinA_insert"/>
</dbReference>
<dbReference type="OMA" id="YEDENMN"/>
<dbReference type="HOGENOM" id="CLU_014184_6_0_1"/>
<feature type="binding site" evidence="10">
    <location>
        <position position="305"/>
    </location>
    <ligand>
        <name>GTP</name>
        <dbReference type="ChEBI" id="CHEBI:37565"/>
    </ligand>
</feature>
<feature type="binding site" evidence="10">
    <location>
        <begin position="179"/>
        <end position="183"/>
    </location>
    <ligand>
        <name>GTP</name>
        <dbReference type="ChEBI" id="CHEBI:37565"/>
    </ligand>
</feature>
<keyword evidence="7" id="KW-0564">Palmitate</keyword>
<evidence type="ECO:0000256" key="7">
    <source>
        <dbReference type="ARBA" id="ARBA00023139"/>
    </source>
</evidence>
<protein>
    <submittedName>
        <fullName evidence="12 13">Uncharacterized protein</fullName>
    </submittedName>
</protein>
<dbReference type="GeneID" id="20197479"/>
<dbReference type="RefSeq" id="XP_009019860.1">
    <property type="nucleotide sequence ID" value="XM_009021612.1"/>
</dbReference>
<dbReference type="GO" id="GO:0003924">
    <property type="term" value="F:GTPase activity"/>
    <property type="evidence" value="ECO:0000318"/>
    <property type="project" value="GO_Central"/>
</dbReference>
<evidence type="ECO:0000256" key="10">
    <source>
        <dbReference type="PIRSR" id="PIRSR601019-1"/>
    </source>
</evidence>
<keyword evidence="9" id="KW-0449">Lipoprotein</keyword>
<dbReference type="KEGG" id="hro:HELRODRAFT_155825"/>
<organism evidence="13 14">
    <name type="scientific">Helobdella robusta</name>
    <name type="common">Californian leech</name>
    <dbReference type="NCBI Taxonomy" id="6412"/>
    <lineage>
        <taxon>Eukaryota</taxon>
        <taxon>Metazoa</taxon>
        <taxon>Spiralia</taxon>
        <taxon>Lophotrochozoa</taxon>
        <taxon>Annelida</taxon>
        <taxon>Clitellata</taxon>
        <taxon>Hirudinea</taxon>
        <taxon>Rhynchobdellida</taxon>
        <taxon>Glossiphoniidae</taxon>
        <taxon>Helobdella</taxon>
    </lineage>
</organism>
<evidence type="ECO:0000313" key="14">
    <source>
        <dbReference type="Proteomes" id="UP000015101"/>
    </source>
</evidence>
<dbReference type="GO" id="GO:0007010">
    <property type="term" value="P:cytoskeleton organization"/>
    <property type="evidence" value="ECO:0007669"/>
    <property type="project" value="UniProtKB-ARBA"/>
</dbReference>
<dbReference type="GO" id="GO:0031683">
    <property type="term" value="F:G-protein beta/gamma-subunit complex binding"/>
    <property type="evidence" value="ECO:0000318"/>
    <property type="project" value="GO_Central"/>
</dbReference>
<feature type="binding site" evidence="10">
    <location>
        <begin position="129"/>
        <end position="130"/>
    </location>
    <ligand>
        <name>GTP</name>
        <dbReference type="ChEBI" id="CHEBI:37565"/>
    </ligand>
</feature>
<gene>
    <name evidence="13" type="primary">20197479</name>
    <name evidence="12" type="ORF">HELRODRAFT_155825</name>
</gene>
<dbReference type="InterPro" id="IPR001019">
    <property type="entry name" value="Gprotein_alpha_su"/>
</dbReference>
<dbReference type="PROSITE" id="PS51882">
    <property type="entry name" value="G_ALPHA"/>
    <property type="match status" value="1"/>
</dbReference>
<keyword evidence="2" id="KW-0519">Myristate</keyword>
<dbReference type="OrthoDB" id="5817230at2759"/>
<evidence type="ECO:0000256" key="9">
    <source>
        <dbReference type="ARBA" id="ARBA00023288"/>
    </source>
</evidence>